<feature type="compositionally biased region" description="Low complexity" evidence="1">
    <location>
        <begin position="1"/>
        <end position="11"/>
    </location>
</feature>
<comment type="caution">
    <text evidence="2">The sequence shown here is derived from an EMBL/GenBank/DDBJ whole genome shotgun (WGS) entry which is preliminary data.</text>
</comment>
<evidence type="ECO:0000313" key="2">
    <source>
        <dbReference type="EMBL" id="KAH3796042.1"/>
    </source>
</evidence>
<reference evidence="2" key="2">
    <citation type="submission" date="2020-11" db="EMBL/GenBank/DDBJ databases">
        <authorList>
            <person name="McCartney M.A."/>
            <person name="Auch B."/>
            <person name="Kono T."/>
            <person name="Mallez S."/>
            <person name="Becker A."/>
            <person name="Gohl D.M."/>
            <person name="Silverstein K.A.T."/>
            <person name="Koren S."/>
            <person name="Bechman K.B."/>
            <person name="Herman A."/>
            <person name="Abrahante J.E."/>
            <person name="Garbe J."/>
        </authorList>
    </citation>
    <scope>NUCLEOTIDE SEQUENCE</scope>
    <source>
        <strain evidence="2">Duluth1</strain>
        <tissue evidence="2">Whole animal</tissue>
    </source>
</reference>
<name>A0A9D4J5G8_DREPO</name>
<protein>
    <submittedName>
        <fullName evidence="2">Uncharacterized protein</fullName>
    </submittedName>
</protein>
<sequence length="84" mass="9375">MQLTSSPSSEMKSSENNLSSLIEKSEIDTRRAIEYTEVALKENQQDCTTEIVLQIGKQTSFLSSKMKSSENNLSALIEKSEIDT</sequence>
<evidence type="ECO:0000313" key="3">
    <source>
        <dbReference type="Proteomes" id="UP000828390"/>
    </source>
</evidence>
<gene>
    <name evidence="2" type="ORF">DPMN_149606</name>
</gene>
<feature type="region of interest" description="Disordered" evidence="1">
    <location>
        <begin position="1"/>
        <end position="23"/>
    </location>
</feature>
<organism evidence="2 3">
    <name type="scientific">Dreissena polymorpha</name>
    <name type="common">Zebra mussel</name>
    <name type="synonym">Mytilus polymorpha</name>
    <dbReference type="NCBI Taxonomy" id="45954"/>
    <lineage>
        <taxon>Eukaryota</taxon>
        <taxon>Metazoa</taxon>
        <taxon>Spiralia</taxon>
        <taxon>Lophotrochozoa</taxon>
        <taxon>Mollusca</taxon>
        <taxon>Bivalvia</taxon>
        <taxon>Autobranchia</taxon>
        <taxon>Heteroconchia</taxon>
        <taxon>Euheterodonta</taxon>
        <taxon>Imparidentia</taxon>
        <taxon>Neoheterodontei</taxon>
        <taxon>Myida</taxon>
        <taxon>Dreissenoidea</taxon>
        <taxon>Dreissenidae</taxon>
        <taxon>Dreissena</taxon>
    </lineage>
</organism>
<accession>A0A9D4J5G8</accession>
<proteinExistence type="predicted"/>
<reference evidence="2" key="1">
    <citation type="journal article" date="2019" name="bioRxiv">
        <title>The Genome of the Zebra Mussel, Dreissena polymorpha: A Resource for Invasive Species Research.</title>
        <authorList>
            <person name="McCartney M.A."/>
            <person name="Auch B."/>
            <person name="Kono T."/>
            <person name="Mallez S."/>
            <person name="Zhang Y."/>
            <person name="Obille A."/>
            <person name="Becker A."/>
            <person name="Abrahante J.E."/>
            <person name="Garbe J."/>
            <person name="Badalamenti J.P."/>
            <person name="Herman A."/>
            <person name="Mangelson H."/>
            <person name="Liachko I."/>
            <person name="Sullivan S."/>
            <person name="Sone E.D."/>
            <person name="Koren S."/>
            <person name="Silverstein K.A.T."/>
            <person name="Beckman K.B."/>
            <person name="Gohl D.M."/>
        </authorList>
    </citation>
    <scope>NUCLEOTIDE SEQUENCE</scope>
    <source>
        <strain evidence="2">Duluth1</strain>
        <tissue evidence="2">Whole animal</tissue>
    </source>
</reference>
<evidence type="ECO:0000256" key="1">
    <source>
        <dbReference type="SAM" id="MobiDB-lite"/>
    </source>
</evidence>
<dbReference type="AlphaFoldDB" id="A0A9D4J5G8"/>
<dbReference type="Proteomes" id="UP000828390">
    <property type="component" value="Unassembled WGS sequence"/>
</dbReference>
<keyword evidence="3" id="KW-1185">Reference proteome</keyword>
<dbReference type="EMBL" id="JAIWYP010000007">
    <property type="protein sequence ID" value="KAH3796042.1"/>
    <property type="molecule type" value="Genomic_DNA"/>
</dbReference>